<keyword evidence="10" id="KW-1185">Reference proteome</keyword>
<dbReference type="PANTHER" id="PTHR46696:SF4">
    <property type="entry name" value="BIOTIN BIOSYNTHESIS CYTOCHROME P450"/>
    <property type="match status" value="1"/>
</dbReference>
<evidence type="ECO:0000256" key="3">
    <source>
        <dbReference type="ARBA" id="ARBA00022617"/>
    </source>
</evidence>
<evidence type="ECO:0000256" key="4">
    <source>
        <dbReference type="ARBA" id="ARBA00022723"/>
    </source>
</evidence>
<keyword evidence="6 8" id="KW-0408">Iron</keyword>
<evidence type="ECO:0000256" key="1">
    <source>
        <dbReference type="ARBA" id="ARBA00001971"/>
    </source>
</evidence>
<keyword evidence="7 8" id="KW-0503">Monooxygenase</keyword>
<keyword evidence="3 8" id="KW-0349">Heme</keyword>
<dbReference type="InterPro" id="IPR017972">
    <property type="entry name" value="Cyt_P450_CS"/>
</dbReference>
<comment type="caution">
    <text evidence="9">The sequence shown here is derived from an EMBL/GenBank/DDBJ whole genome shotgun (WGS) entry which is preliminary data.</text>
</comment>
<organism evidence="9 10">
    <name type="scientific">Rhodococcus artemisiae</name>
    <dbReference type="NCBI Taxonomy" id="714159"/>
    <lineage>
        <taxon>Bacteria</taxon>
        <taxon>Bacillati</taxon>
        <taxon>Actinomycetota</taxon>
        <taxon>Actinomycetes</taxon>
        <taxon>Mycobacteriales</taxon>
        <taxon>Nocardiaceae</taxon>
        <taxon>Rhodococcus</taxon>
    </lineage>
</organism>
<evidence type="ECO:0000256" key="8">
    <source>
        <dbReference type="RuleBase" id="RU000461"/>
    </source>
</evidence>
<sequence>MTDIETKNFFTDPEFVGDPNPYYDAMRASCPVKREPHMNVMMVTGYEEAIQVLSDEKSYSSCISVTGPFSGFPLPAESDDISDLIEEHRPSLPMNDQLPTMDPPQHADHRGLLMRLITPKRLKENEEFIYRLADKLLDNILAKGEGDYISEFAGPFAMLVIADLLGVPESDHAEFIAGLNLATEGGFSLGSTEGETLKLNPLEFLYKKFGEYIEDRRANPTDDVLTGLATATFPDGTLPPVDDVLRIAANVFSAGQETTVRLLSSALRIITENPEIQQALRDDPDKIPNFIEEALRMESPIKGDFRLSKTPTEVGGVDVPAGTILMLLNGAANRDSRQFSDPEEFDLERRNARTHIAFGRGVHACPGAPLARTEGRVGLQRLLERTTNIALSEEVHGPEGDRKFDYLPTFILRGLLNLNLEYTVADGDNKGTVAEGDAK</sequence>
<dbReference type="SUPFAM" id="SSF48264">
    <property type="entry name" value="Cytochrome P450"/>
    <property type="match status" value="1"/>
</dbReference>
<evidence type="ECO:0000256" key="6">
    <source>
        <dbReference type="ARBA" id="ARBA00023004"/>
    </source>
</evidence>
<comment type="similarity">
    <text evidence="2 8">Belongs to the cytochrome P450 family.</text>
</comment>
<comment type="cofactor">
    <cofactor evidence="1">
        <name>heme</name>
        <dbReference type="ChEBI" id="CHEBI:30413"/>
    </cofactor>
</comment>
<keyword evidence="4 8" id="KW-0479">Metal-binding</keyword>
<dbReference type="InterPro" id="IPR001128">
    <property type="entry name" value="Cyt_P450"/>
</dbReference>
<dbReference type="Pfam" id="PF00067">
    <property type="entry name" value="p450"/>
    <property type="match status" value="1"/>
</dbReference>
<dbReference type="PANTHER" id="PTHR46696">
    <property type="entry name" value="P450, PUTATIVE (EUROFUNG)-RELATED"/>
    <property type="match status" value="1"/>
</dbReference>
<evidence type="ECO:0000256" key="7">
    <source>
        <dbReference type="ARBA" id="ARBA00023033"/>
    </source>
</evidence>
<dbReference type="EMBL" id="JAUTXY010000002">
    <property type="protein sequence ID" value="MEE2056867.1"/>
    <property type="molecule type" value="Genomic_DNA"/>
</dbReference>
<dbReference type="PROSITE" id="PS00086">
    <property type="entry name" value="CYTOCHROME_P450"/>
    <property type="match status" value="1"/>
</dbReference>
<gene>
    <name evidence="9" type="ORF">Q7514_04920</name>
</gene>
<reference evidence="9 10" key="1">
    <citation type="submission" date="2023-07" db="EMBL/GenBank/DDBJ databases">
        <authorList>
            <person name="Girao M."/>
            <person name="Carvalho M.F."/>
        </authorList>
    </citation>
    <scope>NUCLEOTIDE SEQUENCE [LARGE SCALE GENOMIC DNA]</scope>
    <source>
        <strain evidence="9 10">YIM65754</strain>
    </source>
</reference>
<evidence type="ECO:0000256" key="5">
    <source>
        <dbReference type="ARBA" id="ARBA00023002"/>
    </source>
</evidence>
<dbReference type="Proteomes" id="UP001336020">
    <property type="component" value="Unassembled WGS sequence"/>
</dbReference>
<dbReference type="Gene3D" id="1.10.630.10">
    <property type="entry name" value="Cytochrome P450"/>
    <property type="match status" value="1"/>
</dbReference>
<keyword evidence="5 8" id="KW-0560">Oxidoreductase</keyword>
<evidence type="ECO:0000256" key="2">
    <source>
        <dbReference type="ARBA" id="ARBA00010617"/>
    </source>
</evidence>
<dbReference type="PRINTS" id="PR00359">
    <property type="entry name" value="BP450"/>
</dbReference>
<name>A0ABU7L5Q1_9NOCA</name>
<protein>
    <submittedName>
        <fullName evidence="9">Cytochrome P450</fullName>
    </submittedName>
</protein>
<dbReference type="InterPro" id="IPR036396">
    <property type="entry name" value="Cyt_P450_sf"/>
</dbReference>
<accession>A0ABU7L5Q1</accession>
<evidence type="ECO:0000313" key="9">
    <source>
        <dbReference type="EMBL" id="MEE2056867.1"/>
    </source>
</evidence>
<evidence type="ECO:0000313" key="10">
    <source>
        <dbReference type="Proteomes" id="UP001336020"/>
    </source>
</evidence>
<dbReference type="InterPro" id="IPR002397">
    <property type="entry name" value="Cyt_P450_B"/>
</dbReference>
<proteinExistence type="inferred from homology"/>